<organism evidence="3 4">
    <name type="scientific">Tepidibacter formicigenes DSM 15518</name>
    <dbReference type="NCBI Taxonomy" id="1123349"/>
    <lineage>
        <taxon>Bacteria</taxon>
        <taxon>Bacillati</taxon>
        <taxon>Bacillota</taxon>
        <taxon>Clostridia</taxon>
        <taxon>Peptostreptococcales</taxon>
        <taxon>Peptostreptococcaceae</taxon>
        <taxon>Tepidibacter</taxon>
    </lineage>
</organism>
<dbReference type="PANTHER" id="PTHR30029">
    <property type="entry name" value="STAGE V SPORULATION PROTEIN R"/>
    <property type="match status" value="1"/>
</dbReference>
<feature type="domain" description="SpoVR-like C-terminal" evidence="2">
    <location>
        <begin position="389"/>
        <end position="439"/>
    </location>
</feature>
<dbReference type="Pfam" id="PF04293">
    <property type="entry name" value="SpoVR"/>
    <property type="match status" value="1"/>
</dbReference>
<evidence type="ECO:0000313" key="3">
    <source>
        <dbReference type="EMBL" id="SHJ99577.1"/>
    </source>
</evidence>
<protein>
    <submittedName>
        <fullName evidence="3">Stage V sporulation protein R</fullName>
    </submittedName>
</protein>
<dbReference type="STRING" id="1123349.SAMN02744037_01371"/>
<dbReference type="Pfam" id="PF24755">
    <property type="entry name" value="SpoVR_C"/>
    <property type="match status" value="1"/>
</dbReference>
<sequence>MPMMEYTIEQLEKWDKKIVDIVKAEGLDCYSQEFEICSYEDMICFEVYVGMPSHYPHWSYGKAYERKKTLYKYNLEGLPYEMVINSDPSIAYLMKDNTLLLQILTMAHVYGHNDFFKNNRLFAEGTKADYTIEMFKNHSNRIRSYIEDPTIGYEKVERILDAAHAIRFHTTRVIGLKKLSDEEKKKRLLEKYYEETQPKGLLDDKSDIPFPNLNKIPLEPTDDIMNFLIEHSNLEEWEKDIIEIVMKEAMYFIPQIETKIMNEGWASYWHYKILNKLNLSQSLHMEFLNRHNQVIRPFLGGINPYFVGFKMFEDIEKRYGRDKIFEVRKLERDQSFIRKYLTEELCEKMNMFQYKKKGRNYVIEEVADKEGWKKIRDTLANNVGMGEIPYIKVEKVSPTDGGLVLIHEYDGRELELSYAYETLKHVSTLWGDKVTLKTVIGNNNKSIVCSKDKKIYMG</sequence>
<gene>
    <name evidence="3" type="ORF">SAMN02744037_01371</name>
</gene>
<evidence type="ECO:0000313" key="4">
    <source>
        <dbReference type="Proteomes" id="UP000242497"/>
    </source>
</evidence>
<reference evidence="4" key="1">
    <citation type="submission" date="2016-11" db="EMBL/GenBank/DDBJ databases">
        <authorList>
            <person name="Varghese N."/>
            <person name="Submissions S."/>
        </authorList>
    </citation>
    <scope>NUCLEOTIDE SEQUENCE [LARGE SCALE GENOMIC DNA]</scope>
    <source>
        <strain evidence="4">DSM 15518</strain>
    </source>
</reference>
<dbReference type="PANTHER" id="PTHR30029:SF2">
    <property type="entry name" value="STAGE V SPORULATION PROTEIN R"/>
    <property type="match status" value="1"/>
</dbReference>
<dbReference type="AlphaFoldDB" id="A0A1M6NV18"/>
<evidence type="ECO:0000259" key="2">
    <source>
        <dbReference type="Pfam" id="PF24755"/>
    </source>
</evidence>
<dbReference type="InterPro" id="IPR007390">
    <property type="entry name" value="Spore_V_R"/>
</dbReference>
<dbReference type="Proteomes" id="UP000242497">
    <property type="component" value="Unassembled WGS sequence"/>
</dbReference>
<feature type="domain" description="SpoVR protein-like N-terminal" evidence="1">
    <location>
        <begin position="6"/>
        <end position="386"/>
    </location>
</feature>
<name>A0A1M6NV18_9FIRM</name>
<evidence type="ECO:0000259" key="1">
    <source>
        <dbReference type="Pfam" id="PF04293"/>
    </source>
</evidence>
<dbReference type="InterPro" id="IPR057008">
    <property type="entry name" value="SpoVR-like_C"/>
</dbReference>
<keyword evidence="4" id="KW-1185">Reference proteome</keyword>
<dbReference type="InterPro" id="IPR056174">
    <property type="entry name" value="SpoVR_N"/>
</dbReference>
<proteinExistence type="predicted"/>
<accession>A0A1M6NV18</accession>
<dbReference type="EMBL" id="FRAE01000026">
    <property type="protein sequence ID" value="SHJ99577.1"/>
    <property type="molecule type" value="Genomic_DNA"/>
</dbReference>